<keyword evidence="2" id="KW-1185">Reference proteome</keyword>
<dbReference type="RefSeq" id="WP_265264928.1">
    <property type="nucleotide sequence ID" value="NZ_JAIHOM010000056.1"/>
</dbReference>
<dbReference type="Pfam" id="PF12831">
    <property type="entry name" value="FAD_oxidored"/>
    <property type="match status" value="1"/>
</dbReference>
<organism evidence="1 2">
    <name type="scientific">Spirulina subsalsa FACHB-351</name>
    <dbReference type="NCBI Taxonomy" id="234711"/>
    <lineage>
        <taxon>Bacteria</taxon>
        <taxon>Bacillati</taxon>
        <taxon>Cyanobacteriota</taxon>
        <taxon>Cyanophyceae</taxon>
        <taxon>Spirulinales</taxon>
        <taxon>Spirulinaceae</taxon>
        <taxon>Spirulina</taxon>
    </lineage>
</organism>
<sequence>MTTHLTTDLLIVGGGSGGTAAALQAARRGVSTILVSEGPWLGGMLTSAGVAVPDGNELLAFQTGIWGHYVRTLQSQLNLNTSWVSLFAYPPALGAQIFAQWAAQCPRLQWIQGQTPLEVHRQGQRITGVRFTDYEITAQITLDGTELGDLLALGEIPHRWGWEWRGEFNEPSAPMSANELTQRYPVQSPTWVVLLEDYGQPAPPIEAEGVDFSPFVGAWEGYGGEKFLTYGRLPENLYMLNWPQQGNDYGEQLGRLIESETARRQYEQEAQHHSRAFARWVQQELNPHLGWAKNAFPAPSNGGLALHPYFRESRRLQGEITVIEQDILPQPSGTVAALPIEGEQVSAIAFGNYANDHHYPGHDFPLQPKSLRWGGRWTGTPFTLPYGCLIPAQTDGFLVCEKNISVSHIANGSTRLQPTVLNLGQAAGMAAALCIELNCQPRDLPLRTLQEALLTDPTAPAALIPLFNLPPHHPDWLQWQRYYLDHPEQYPLNGNCPCSPCPSPSVGQSYLGDFLRQGDNDYRFTPLQRQETWQVITIDPLIQEELLNCPDHSRLTLTGQYNASGGWLLVNQIQSR</sequence>
<evidence type="ECO:0000313" key="2">
    <source>
        <dbReference type="Proteomes" id="UP001526426"/>
    </source>
</evidence>
<reference evidence="1 2" key="1">
    <citation type="submission" date="2021-08" db="EMBL/GenBank/DDBJ databases">
        <title>Draft genome sequence of Spirulina subsalsa with high tolerance to salinity and hype-accumulation of phycocyanin.</title>
        <authorList>
            <person name="Pei H."/>
            <person name="Jiang L."/>
        </authorList>
    </citation>
    <scope>NUCLEOTIDE SEQUENCE [LARGE SCALE GENOMIC DNA]</scope>
    <source>
        <strain evidence="1 2">FACHB-351</strain>
    </source>
</reference>
<evidence type="ECO:0000313" key="1">
    <source>
        <dbReference type="EMBL" id="MCW6037096.1"/>
    </source>
</evidence>
<dbReference type="PANTHER" id="PTHR42716:SF3">
    <property type="entry name" value="SLL1913 PROTEIN"/>
    <property type="match status" value="1"/>
</dbReference>
<protein>
    <submittedName>
        <fullName evidence="1">FAD-dependent oxidoreductase</fullName>
    </submittedName>
</protein>
<dbReference type="Proteomes" id="UP001526426">
    <property type="component" value="Unassembled WGS sequence"/>
</dbReference>
<dbReference type="SUPFAM" id="SSF51905">
    <property type="entry name" value="FAD/NAD(P)-binding domain"/>
    <property type="match status" value="1"/>
</dbReference>
<dbReference type="InterPro" id="IPR005288">
    <property type="entry name" value="NadB"/>
</dbReference>
<dbReference type="PANTHER" id="PTHR42716">
    <property type="entry name" value="L-ASPARTATE OXIDASE"/>
    <property type="match status" value="1"/>
</dbReference>
<accession>A0ABT3L6F8</accession>
<name>A0ABT3L6F8_9CYAN</name>
<proteinExistence type="predicted"/>
<dbReference type="EMBL" id="JAIHOM010000056">
    <property type="protein sequence ID" value="MCW6037096.1"/>
    <property type="molecule type" value="Genomic_DNA"/>
</dbReference>
<gene>
    <name evidence="1" type="ORF">K4A83_12575</name>
</gene>
<dbReference type="InterPro" id="IPR036188">
    <property type="entry name" value="FAD/NAD-bd_sf"/>
</dbReference>
<dbReference type="Gene3D" id="3.50.50.60">
    <property type="entry name" value="FAD/NAD(P)-binding domain"/>
    <property type="match status" value="1"/>
</dbReference>
<comment type="caution">
    <text evidence="1">The sequence shown here is derived from an EMBL/GenBank/DDBJ whole genome shotgun (WGS) entry which is preliminary data.</text>
</comment>